<feature type="repeat" description="WD" evidence="3">
    <location>
        <begin position="548"/>
        <end position="583"/>
    </location>
</feature>
<dbReference type="InterPro" id="IPR050505">
    <property type="entry name" value="WDR55/POC1"/>
</dbReference>
<gene>
    <name evidence="4" type="ORF">SAVERM_4432</name>
</gene>
<protein>
    <submittedName>
        <fullName evidence="4">Beta transducin-like protein</fullName>
    </submittedName>
</protein>
<dbReference type="KEGG" id="sma:SAVERM_4432"/>
<dbReference type="AlphaFoldDB" id="Q82F31"/>
<dbReference type="SMART" id="SM00320">
    <property type="entry name" value="WD40"/>
    <property type="match status" value="10"/>
</dbReference>
<sequence length="772" mass="81479">MSDARAWDSPDDAHRLIAKALAELVAEDPTIPPHPYLSRHLAQHAARGRVLDDTHVPLAILPWESSRNVRILLRQTGATQQQDWLEAWAGIEPFVRDADPDSRLTSLHLAHHTATCRRLSLTARPVSERRLAGSRITPLWSDWTAPDNVLAVSDTLVESLAHTTTAPGRTLLISGDSHGTIRMWEANGTPAGAPLHTHGGAIQHLLPLQHDLLVSGGTDGAVRVWHSTRGQQLVEPVRRPHTWVSALALFEPADGARFLLVAHSDGHLTALDPVTFEPADTPLPALDPAPAILTPLATADGTALVIAQGRRVVVWRPGRGVVHISEHQGEVRAVVALPSGGRYAVCDDSGYLGFWDVSTGHETVAAGPAHDGPVIALTTLAVDGRQTVVSAGLDHTLRVWDADTGRPVGGALEGHTDPPVALTTLPGEGQELVVSAAADHTLRRWKLAGHGTRPRRPVRRPVTAAALPGPTVVPALLAAVADGAGTALWNVRTGRHVSLPAGEPPVTAFAWATVHGDPVLLTAHSDAAVRLWSLYAGNAVTPSLRGTLLNHSLPVQAMTAFPHAGATLLATGGADGSVRLWHLGDRLELAHWDDHALSVRDVTLLGTGEDALIVSAGSDGTVRLWDPGTRRASGGPVHCGQQVVHAVTTVAPHPDEAALIASGGEDGTVRLWDPTTRQPVGDPLDARDGAVTALASFHTPAGRPCLAAAGPSGTIHLWDVAARTHLLRIVTGNPLSTLAARQTGEPFTEHPVLLAAGTAGVCMFDVRLERLR</sequence>
<dbReference type="PANTHER" id="PTHR44019">
    <property type="entry name" value="WD REPEAT-CONTAINING PROTEIN 55"/>
    <property type="match status" value="1"/>
</dbReference>
<evidence type="ECO:0000256" key="1">
    <source>
        <dbReference type="ARBA" id="ARBA00022574"/>
    </source>
</evidence>
<evidence type="ECO:0000256" key="2">
    <source>
        <dbReference type="ARBA" id="ARBA00022737"/>
    </source>
</evidence>
<dbReference type="InterPro" id="IPR036322">
    <property type="entry name" value="WD40_repeat_dom_sf"/>
</dbReference>
<reference evidence="4 5" key="2">
    <citation type="journal article" date="2003" name="Nat. Biotechnol.">
        <title>Complete genome sequence and comparative analysis of the industrial microorganism Streptomyces avermitilis.</title>
        <authorList>
            <person name="Ikeda H."/>
            <person name="Ishikawa J."/>
            <person name="Hanamoto A."/>
            <person name="Shinose M."/>
            <person name="Kikuchi H."/>
            <person name="Shiba T."/>
            <person name="Sakaki Y."/>
            <person name="Hattori M."/>
            <person name="Omura S."/>
        </authorList>
    </citation>
    <scope>NUCLEOTIDE SEQUENCE [LARGE SCALE GENOMIC DNA]</scope>
    <source>
        <strain evidence="5">ATCC 31267 / DSM 46492 / JCM 5070 / NBRC 14893 / NCIMB 12804 / NRRL 8165 / MA-4680</strain>
    </source>
</reference>
<dbReference type="eggNOG" id="COG3292">
    <property type="taxonomic scope" value="Bacteria"/>
</dbReference>
<dbReference type="SUPFAM" id="SSF50978">
    <property type="entry name" value="WD40 repeat-like"/>
    <property type="match status" value="2"/>
</dbReference>
<evidence type="ECO:0000256" key="3">
    <source>
        <dbReference type="PROSITE-ProRule" id="PRU00221"/>
    </source>
</evidence>
<accession>Q82F31</accession>
<dbReference type="GeneID" id="41541511"/>
<keyword evidence="1 3" id="KW-0853">WD repeat</keyword>
<dbReference type="EMBL" id="BA000030">
    <property type="protein sequence ID" value="BAC72144.1"/>
    <property type="molecule type" value="Genomic_DNA"/>
</dbReference>
<dbReference type="InterPro" id="IPR015943">
    <property type="entry name" value="WD40/YVTN_repeat-like_dom_sf"/>
</dbReference>
<proteinExistence type="predicted"/>
<evidence type="ECO:0000313" key="4">
    <source>
        <dbReference type="EMBL" id="BAC72144.1"/>
    </source>
</evidence>
<feature type="repeat" description="WD" evidence="3">
    <location>
        <begin position="647"/>
        <end position="682"/>
    </location>
</feature>
<dbReference type="InterPro" id="IPR020472">
    <property type="entry name" value="WD40_PAC1"/>
</dbReference>
<keyword evidence="2" id="KW-0677">Repeat</keyword>
<feature type="repeat" description="WD" evidence="3">
    <location>
        <begin position="592"/>
        <end position="626"/>
    </location>
</feature>
<dbReference type="Pfam" id="PF00400">
    <property type="entry name" value="WD40"/>
    <property type="match status" value="4"/>
</dbReference>
<evidence type="ECO:0000313" key="5">
    <source>
        <dbReference type="Proteomes" id="UP000000428"/>
    </source>
</evidence>
<dbReference type="Gene3D" id="2.130.10.10">
    <property type="entry name" value="YVTN repeat-like/Quinoprotein amine dehydrogenase"/>
    <property type="match status" value="4"/>
</dbReference>
<dbReference type="PANTHER" id="PTHR44019:SF8">
    <property type="entry name" value="POC1 CENTRIOLAR PROTEIN HOMOLOG"/>
    <property type="match status" value="1"/>
</dbReference>
<dbReference type="OrthoDB" id="218695at2"/>
<dbReference type="Proteomes" id="UP000000428">
    <property type="component" value="Chromosome"/>
</dbReference>
<dbReference type="PROSITE" id="PS50082">
    <property type="entry name" value="WD_REPEATS_2"/>
    <property type="match status" value="5"/>
</dbReference>
<dbReference type="HOGENOM" id="CLU_362048_0_0_11"/>
<feature type="repeat" description="WD" evidence="3">
    <location>
        <begin position="212"/>
        <end position="235"/>
    </location>
</feature>
<reference evidence="4 5" key="1">
    <citation type="journal article" date="2001" name="Proc. Natl. Acad. Sci. U.S.A.">
        <title>Genome sequence of an industrial microorganism Streptomyces avermitilis: deducing the ability of producing secondary metabolites.</title>
        <authorList>
            <person name="Omura S."/>
            <person name="Ikeda H."/>
            <person name="Ishikawa J."/>
            <person name="Hanamoto A."/>
            <person name="Takahashi C."/>
            <person name="Shinose M."/>
            <person name="Takahashi Y."/>
            <person name="Horikawa H."/>
            <person name="Nakazawa H."/>
            <person name="Osonoe T."/>
            <person name="Kikuchi H."/>
            <person name="Shiba T."/>
            <person name="Sakaki Y."/>
            <person name="Hattori M."/>
        </authorList>
    </citation>
    <scope>NUCLEOTIDE SEQUENCE [LARGE SCALE GENOMIC DNA]</scope>
    <source>
        <strain evidence="5">ATCC 31267 / DSM 46492 / JCM 5070 / NBRC 14893 / NCIMB 12804 / NRRL 8165 / MA-4680</strain>
    </source>
</reference>
<dbReference type="InterPro" id="IPR001680">
    <property type="entry name" value="WD40_rpt"/>
</dbReference>
<name>Q82F31_STRAW</name>
<dbReference type="PRINTS" id="PR00320">
    <property type="entry name" value="GPROTEINBRPT"/>
</dbReference>
<dbReference type="eggNOG" id="COG2319">
    <property type="taxonomic scope" value="Bacteria"/>
</dbReference>
<dbReference type="PROSITE" id="PS50294">
    <property type="entry name" value="WD_REPEATS_REGION"/>
    <property type="match status" value="1"/>
</dbReference>
<keyword evidence="5" id="KW-1185">Reference proteome</keyword>
<dbReference type="InterPro" id="IPR019775">
    <property type="entry name" value="WD40_repeat_CS"/>
</dbReference>
<feature type="repeat" description="WD" evidence="3">
    <location>
        <begin position="388"/>
        <end position="410"/>
    </location>
</feature>
<dbReference type="RefSeq" id="WP_010985857.1">
    <property type="nucleotide sequence ID" value="NC_003155.5"/>
</dbReference>
<organism evidence="4 5">
    <name type="scientific">Streptomyces avermitilis (strain ATCC 31267 / DSM 46492 / JCM 5070 / NBRC 14893 / NCIMB 12804 / NRRL 8165 / MA-4680)</name>
    <dbReference type="NCBI Taxonomy" id="227882"/>
    <lineage>
        <taxon>Bacteria</taxon>
        <taxon>Bacillati</taxon>
        <taxon>Actinomycetota</taxon>
        <taxon>Actinomycetes</taxon>
        <taxon>Kitasatosporales</taxon>
        <taxon>Streptomycetaceae</taxon>
        <taxon>Streptomyces</taxon>
    </lineage>
</organism>
<dbReference type="PROSITE" id="PS00678">
    <property type="entry name" value="WD_REPEATS_1"/>
    <property type="match status" value="1"/>
</dbReference>
<reference evidence="4 5" key="3">
    <citation type="journal article" date="2014" name="J. Ind. Microbiol. Biotechnol.">
        <title>Genome mining of the Streptomyces avermitilis genome and development of genome-minimized hosts for heterologous expression of biosynthetic gene clusters.</title>
        <authorList>
            <person name="Ikeda H."/>
            <person name="Shin-ya K."/>
            <person name="Omura S."/>
        </authorList>
    </citation>
    <scope>NUCLEOTIDE SEQUENCE [LARGE SCALE GENOMIC DNA]</scope>
    <source>
        <strain evidence="5">ATCC 31267 / DSM 46492 / JCM 5070 / NBRC 14893 / NCIMB 12804 / NRRL 8165 / MA-4680</strain>
    </source>
</reference>